<dbReference type="InterPro" id="IPR036782">
    <property type="entry name" value="NE0471-like_N"/>
</dbReference>
<evidence type="ECO:0000313" key="1">
    <source>
        <dbReference type="EMBL" id="KJV05051.1"/>
    </source>
</evidence>
<dbReference type="SUPFAM" id="SSF143880">
    <property type="entry name" value="NE0471 N-terminal domain-like"/>
    <property type="match status" value="1"/>
</dbReference>
<dbReference type="RefSeq" id="WP_045780738.1">
    <property type="nucleotide sequence ID" value="NZ_LAJX01000320.1"/>
</dbReference>
<proteinExistence type="predicted"/>
<dbReference type="AlphaFoldDB" id="A0A0F3IE84"/>
<keyword evidence="2" id="KW-1185">Reference proteome</keyword>
<evidence type="ECO:0000313" key="2">
    <source>
        <dbReference type="Proteomes" id="UP000033684"/>
    </source>
</evidence>
<sequence length="89" mass="10482">MIKITQVHYLQEKVLRLYFSDHSYGDYDLQPLIAKQTELVLPLADEQYFKQFFLELGALCWRNGLELSPGNIHKKLAEQNQLHYETKVA</sequence>
<accession>A0A0F3IE84</accession>
<comment type="caution">
    <text evidence="1">The sequence shown here is derived from an EMBL/GenBank/DDBJ whole genome shotgun (WGS) entry which is preliminary data.</text>
</comment>
<dbReference type="OrthoDB" id="3233810at2"/>
<dbReference type="Proteomes" id="UP000033684">
    <property type="component" value="Unassembled WGS sequence"/>
</dbReference>
<organism evidence="1 2">
    <name type="scientific">Methylocucumis oryzae</name>
    <dbReference type="NCBI Taxonomy" id="1632867"/>
    <lineage>
        <taxon>Bacteria</taxon>
        <taxon>Pseudomonadati</taxon>
        <taxon>Pseudomonadota</taxon>
        <taxon>Gammaproteobacteria</taxon>
        <taxon>Methylococcales</taxon>
        <taxon>Methylococcaceae</taxon>
        <taxon>Methylocucumis</taxon>
    </lineage>
</organism>
<dbReference type="PATRIC" id="fig|1632867.3.peg.3847"/>
<evidence type="ECO:0008006" key="3">
    <source>
        <dbReference type="Google" id="ProtNLM"/>
    </source>
</evidence>
<reference evidence="2" key="1">
    <citation type="submission" date="2015-03" db="EMBL/GenBank/DDBJ databases">
        <title>Draft genome sequence of a novel methanotroph (Sn10-6) isolated from flooded ricefield rhizosphere in India.</title>
        <authorList>
            <person name="Pandit P.S."/>
            <person name="Pore S.D."/>
            <person name="Arora P."/>
            <person name="Kapse N.G."/>
            <person name="Dhakephalkar P.K."/>
            <person name="Rahalkar M.C."/>
        </authorList>
    </citation>
    <scope>NUCLEOTIDE SEQUENCE [LARGE SCALE GENOMIC DNA]</scope>
    <source>
        <strain evidence="2">Sn10-6</strain>
    </source>
</reference>
<dbReference type="Pfam" id="PF10387">
    <property type="entry name" value="DUF2442"/>
    <property type="match status" value="1"/>
</dbReference>
<dbReference type="EMBL" id="LAJX01000320">
    <property type="protein sequence ID" value="KJV05051.1"/>
    <property type="molecule type" value="Genomic_DNA"/>
</dbReference>
<gene>
    <name evidence="1" type="ORF">VZ94_20990</name>
</gene>
<dbReference type="InterPro" id="IPR018841">
    <property type="entry name" value="DUF2442"/>
</dbReference>
<dbReference type="Gene3D" id="3.30.2020.10">
    <property type="entry name" value="NE0471-like N-terminal domain"/>
    <property type="match status" value="1"/>
</dbReference>
<reference evidence="1 2" key="2">
    <citation type="journal article" date="2016" name="Microb. Ecol.">
        <title>Genome Characteristics of a Novel Type I Methanotroph (Sn10-6) Isolated from a Flooded Indian Rice Field.</title>
        <authorList>
            <person name="Rahalkar M.C."/>
            <person name="Pandit P.S."/>
            <person name="Dhakephalkar P.K."/>
            <person name="Pore S."/>
            <person name="Arora P."/>
            <person name="Kapse N."/>
        </authorList>
    </citation>
    <scope>NUCLEOTIDE SEQUENCE [LARGE SCALE GENOMIC DNA]</scope>
    <source>
        <strain evidence="1 2">Sn10-6</strain>
    </source>
</reference>
<name>A0A0F3IE84_9GAMM</name>
<protein>
    <recommendedName>
        <fullName evidence="3">DUF2442 domain-containing protein</fullName>
    </recommendedName>
</protein>